<evidence type="ECO:0000313" key="2">
    <source>
        <dbReference type="EMBL" id="KAF4044975.1"/>
    </source>
</evidence>
<dbReference type="Proteomes" id="UP000602510">
    <property type="component" value="Unassembled WGS sequence"/>
</dbReference>
<accession>A0A833WP73</accession>
<comment type="caution">
    <text evidence="2">The sequence shown here is derived from an EMBL/GenBank/DDBJ whole genome shotgun (WGS) entry which is preliminary data.</text>
</comment>
<feature type="chain" id="PRO_5032932294" description="RxLR effector protein" evidence="1">
    <location>
        <begin position="20"/>
        <end position="178"/>
    </location>
</feature>
<evidence type="ECO:0000313" key="3">
    <source>
        <dbReference type="Proteomes" id="UP000602510"/>
    </source>
</evidence>
<dbReference type="AlphaFoldDB" id="A0A833WP73"/>
<name>A0A833WP73_PHYIN</name>
<evidence type="ECO:0008006" key="4">
    <source>
        <dbReference type="Google" id="ProtNLM"/>
    </source>
</evidence>
<evidence type="ECO:0000256" key="1">
    <source>
        <dbReference type="SAM" id="SignalP"/>
    </source>
</evidence>
<dbReference type="EMBL" id="WSZM01000057">
    <property type="protein sequence ID" value="KAF4044975.1"/>
    <property type="molecule type" value="Genomic_DNA"/>
</dbReference>
<proteinExistence type="predicted"/>
<protein>
    <recommendedName>
        <fullName evidence="4">RxLR effector protein</fullName>
    </recommendedName>
</protein>
<feature type="signal peptide" evidence="1">
    <location>
        <begin position="1"/>
        <end position="19"/>
    </location>
</feature>
<organism evidence="2 3">
    <name type="scientific">Phytophthora infestans</name>
    <name type="common">Potato late blight agent</name>
    <name type="synonym">Botrytis infestans</name>
    <dbReference type="NCBI Taxonomy" id="4787"/>
    <lineage>
        <taxon>Eukaryota</taxon>
        <taxon>Sar</taxon>
        <taxon>Stramenopiles</taxon>
        <taxon>Oomycota</taxon>
        <taxon>Peronosporomycetes</taxon>
        <taxon>Peronosporales</taxon>
        <taxon>Peronosporaceae</taxon>
        <taxon>Phytophthora</taxon>
    </lineage>
</organism>
<keyword evidence="3" id="KW-1185">Reference proteome</keyword>
<gene>
    <name evidence="2" type="ORF">GN244_ATG02682</name>
</gene>
<reference evidence="2" key="1">
    <citation type="submission" date="2020-04" db="EMBL/GenBank/DDBJ databases">
        <title>Hybrid Assembly of Korean Phytophthora infestans isolates.</title>
        <authorList>
            <person name="Prokchorchik M."/>
            <person name="Lee Y."/>
            <person name="Seo J."/>
            <person name="Cho J.-H."/>
            <person name="Park Y.-E."/>
            <person name="Jang D.-C."/>
            <person name="Im J.-S."/>
            <person name="Choi J.-G."/>
            <person name="Park H.-J."/>
            <person name="Lee G.-B."/>
            <person name="Lee Y.-G."/>
            <person name="Hong S.-Y."/>
            <person name="Cho K."/>
            <person name="Sohn K.H."/>
        </authorList>
    </citation>
    <scope>NUCLEOTIDE SEQUENCE</scope>
    <source>
        <strain evidence="2">KR_1_A1</strain>
    </source>
</reference>
<sequence length="178" mass="19761">MRSPVHLIVAVALLAITGASQPTTTESVAVPDVVYSRYTAEIAGDFVSKRKLRADKAADQVKSADATFKLLNLEHKKKFIFGSKEFLTWAKYVTKLKKNNADASMINTLLKHYDEGNLARLIAGTKGLDVHPTQKLAANLQEAQFNQSCYRQEESRKARSGNLDDDIVHAYRYFIGAA</sequence>
<keyword evidence="1" id="KW-0732">Signal</keyword>